<dbReference type="GO" id="GO:0005794">
    <property type="term" value="C:Golgi apparatus"/>
    <property type="evidence" value="ECO:0007669"/>
    <property type="project" value="TreeGrafter"/>
</dbReference>
<dbReference type="EMBL" id="CAJPWZ010000293">
    <property type="protein sequence ID" value="CAG2189447.1"/>
    <property type="molecule type" value="Genomic_DNA"/>
</dbReference>
<evidence type="ECO:0000259" key="1">
    <source>
        <dbReference type="Pfam" id="PF03407"/>
    </source>
</evidence>
<keyword evidence="3" id="KW-1185">Reference proteome</keyword>
<dbReference type="AlphaFoldDB" id="A0A8S3Q2K7"/>
<dbReference type="InterPro" id="IPR005069">
    <property type="entry name" value="Nucl-diP-sugar_transferase"/>
</dbReference>
<proteinExistence type="predicted"/>
<dbReference type="OrthoDB" id="1712432at2759"/>
<evidence type="ECO:0000313" key="2">
    <source>
        <dbReference type="EMBL" id="CAG2189447.1"/>
    </source>
</evidence>
<comment type="caution">
    <text evidence="2">The sequence shown here is derived from an EMBL/GenBank/DDBJ whole genome shotgun (WGS) entry which is preliminary data.</text>
</comment>
<accession>A0A8S3Q2K7</accession>
<feature type="domain" description="Nucleotide-diphospho-sugar transferase" evidence="1">
    <location>
        <begin position="113"/>
        <end position="320"/>
    </location>
</feature>
<evidence type="ECO:0000313" key="3">
    <source>
        <dbReference type="Proteomes" id="UP000683360"/>
    </source>
</evidence>
<dbReference type="PANTHER" id="PTHR47032:SF1">
    <property type="entry name" value="UDP-D-XYLOSE:L-FUCOSE ALPHA-1,3-D-XYLOSYLTRANSFERASE-RELATED"/>
    <property type="match status" value="1"/>
</dbReference>
<reference evidence="2" key="1">
    <citation type="submission" date="2021-03" db="EMBL/GenBank/DDBJ databases">
        <authorList>
            <person name="Bekaert M."/>
        </authorList>
    </citation>
    <scope>NUCLEOTIDE SEQUENCE</scope>
</reference>
<organism evidence="2 3">
    <name type="scientific">Mytilus edulis</name>
    <name type="common">Blue mussel</name>
    <dbReference type="NCBI Taxonomy" id="6550"/>
    <lineage>
        <taxon>Eukaryota</taxon>
        <taxon>Metazoa</taxon>
        <taxon>Spiralia</taxon>
        <taxon>Lophotrochozoa</taxon>
        <taxon>Mollusca</taxon>
        <taxon>Bivalvia</taxon>
        <taxon>Autobranchia</taxon>
        <taxon>Pteriomorphia</taxon>
        <taxon>Mytilida</taxon>
        <taxon>Mytiloidea</taxon>
        <taxon>Mytilidae</taxon>
        <taxon>Mytilinae</taxon>
        <taxon>Mytilus</taxon>
    </lineage>
</organism>
<dbReference type="InterPro" id="IPR052636">
    <property type="entry name" value="UDP-D-xylose:L-fucose_XylT"/>
</dbReference>
<dbReference type="GO" id="GO:0016757">
    <property type="term" value="F:glycosyltransferase activity"/>
    <property type="evidence" value="ECO:0007669"/>
    <property type="project" value="TreeGrafter"/>
</dbReference>
<dbReference type="Proteomes" id="UP000683360">
    <property type="component" value="Unassembled WGS sequence"/>
</dbReference>
<protein>
    <recommendedName>
        <fullName evidence="1">Nucleotide-diphospho-sugar transferase domain-containing protein</fullName>
    </recommendedName>
</protein>
<gene>
    <name evidence="2" type="ORF">MEDL_4798</name>
</gene>
<name>A0A8S3Q2K7_MYTED</name>
<sequence length="356" mass="40455">MRQLKSSVLILLVVAVALFLMAYTLLFDDKSYRNSVQNVVNFDNVEGNSPFKSDKNSIIKPTFNSSMPFGQEIADVLNVARQMNVKPLLVTLINGAYLQFALSWLCNTEHMGIHKQVLIISTDLDTKDTIKRQWPDINVVAISGMPLNGDQSYSHAGYVRLTNFRAHVLLELLLINQEVFLFEVDALWIKNPVPVLSGTKNADILANPVSERPGLTAIGFLYLFPTNPTILTWKELNRRLYELDKRIKSLPAGKLISEGDNDQIYVSGIINKRLGGLKKKELPLADYPDGKWYVMSEAKRKASRPYVINNNWVIGNKIKILRAKEWGHWFLSDDGNCNIANIQRITEDFWHPLEKI</sequence>
<dbReference type="PANTHER" id="PTHR47032">
    <property type="entry name" value="UDP-D-XYLOSE:L-FUCOSE ALPHA-1,3-D-XYLOSYLTRANSFERASE-RELATED"/>
    <property type="match status" value="1"/>
</dbReference>
<dbReference type="Pfam" id="PF03407">
    <property type="entry name" value="Nucleotid_trans"/>
    <property type="match status" value="1"/>
</dbReference>